<dbReference type="AlphaFoldDB" id="A0A4Y2RC13"/>
<organism evidence="1 2">
    <name type="scientific">Araneus ventricosus</name>
    <name type="common">Orbweaver spider</name>
    <name type="synonym">Epeira ventricosa</name>
    <dbReference type="NCBI Taxonomy" id="182803"/>
    <lineage>
        <taxon>Eukaryota</taxon>
        <taxon>Metazoa</taxon>
        <taxon>Ecdysozoa</taxon>
        <taxon>Arthropoda</taxon>
        <taxon>Chelicerata</taxon>
        <taxon>Arachnida</taxon>
        <taxon>Araneae</taxon>
        <taxon>Araneomorphae</taxon>
        <taxon>Entelegynae</taxon>
        <taxon>Araneoidea</taxon>
        <taxon>Araneidae</taxon>
        <taxon>Araneus</taxon>
    </lineage>
</organism>
<dbReference type="Proteomes" id="UP000499080">
    <property type="component" value="Unassembled WGS sequence"/>
</dbReference>
<comment type="caution">
    <text evidence="1">The sequence shown here is derived from an EMBL/GenBank/DDBJ whole genome shotgun (WGS) entry which is preliminary data.</text>
</comment>
<gene>
    <name evidence="1" type="ORF">AVEN_128602_1</name>
</gene>
<protein>
    <submittedName>
        <fullName evidence="1">Uncharacterized protein</fullName>
    </submittedName>
</protein>
<keyword evidence="2" id="KW-1185">Reference proteome</keyword>
<reference evidence="1 2" key="1">
    <citation type="journal article" date="2019" name="Sci. Rep.">
        <title>Orb-weaving spider Araneus ventricosus genome elucidates the spidroin gene catalogue.</title>
        <authorList>
            <person name="Kono N."/>
            <person name="Nakamura H."/>
            <person name="Ohtoshi R."/>
            <person name="Moran D.A.P."/>
            <person name="Shinohara A."/>
            <person name="Yoshida Y."/>
            <person name="Fujiwara M."/>
            <person name="Mori M."/>
            <person name="Tomita M."/>
            <person name="Arakawa K."/>
        </authorList>
    </citation>
    <scope>NUCLEOTIDE SEQUENCE [LARGE SCALE GENOMIC DNA]</scope>
</reference>
<sequence>MDAEATKADQQKFELRKAKALSTICLSIEENLKSIVYNIDSLAAAFSQTAKDLENAEKNIPDDEIAYKTFVNLPRSYDNIVMQLYQFR</sequence>
<dbReference type="OrthoDB" id="7616520at2759"/>
<evidence type="ECO:0000313" key="1">
    <source>
        <dbReference type="EMBL" id="GBN73302.1"/>
    </source>
</evidence>
<accession>A0A4Y2RC13</accession>
<name>A0A4Y2RC13_ARAVE</name>
<proteinExistence type="predicted"/>
<dbReference type="EMBL" id="BGPR01016518">
    <property type="protein sequence ID" value="GBN73302.1"/>
    <property type="molecule type" value="Genomic_DNA"/>
</dbReference>
<evidence type="ECO:0000313" key="2">
    <source>
        <dbReference type="Proteomes" id="UP000499080"/>
    </source>
</evidence>